<evidence type="ECO:0000313" key="3">
    <source>
        <dbReference type="Proteomes" id="UP000789595"/>
    </source>
</evidence>
<protein>
    <submittedName>
        <fullName evidence="2">Uncharacterized protein</fullName>
    </submittedName>
</protein>
<dbReference type="Proteomes" id="UP000789595">
    <property type="component" value="Unassembled WGS sequence"/>
</dbReference>
<keyword evidence="3" id="KW-1185">Reference proteome</keyword>
<evidence type="ECO:0000256" key="1">
    <source>
        <dbReference type="SAM" id="MobiDB-lite"/>
    </source>
</evidence>
<comment type="caution">
    <text evidence="2">The sequence shown here is derived from an EMBL/GenBank/DDBJ whole genome shotgun (WGS) entry which is preliminary data.</text>
</comment>
<dbReference type="EMBL" id="CAKKNE010000002">
    <property type="protein sequence ID" value="CAH0368474.1"/>
    <property type="molecule type" value="Genomic_DNA"/>
</dbReference>
<sequence>MASLLDATRSLWSSVLNAGAARKPASPPADRPSRLKFAEPCATTHAVEPAPRELRDEVWWTARDYAEIRQKQRALALEALRQARAAPAGTTPPPIPGESRRGLGVCCEPGTTAERARLVQEGRAEVVRAHRGGMEPAALAELCRELSAWAAVNARDVASKDELDASTRSDAGHASASDLLAVAARPPAPLSTPPAPTKRGADDEPAAASPAKRPASPATASGGFLAGAPRDNAPAAGIGIAAEPPPPAGVTAPCQAGLASMVRSDSFGDLRAAGS</sequence>
<feature type="compositionally biased region" description="Low complexity" evidence="1">
    <location>
        <begin position="233"/>
        <end position="242"/>
    </location>
</feature>
<feature type="compositionally biased region" description="Pro residues" evidence="1">
    <location>
        <begin position="186"/>
        <end position="196"/>
    </location>
</feature>
<gene>
    <name evidence="2" type="ORF">PECAL_2P15400</name>
</gene>
<feature type="region of interest" description="Disordered" evidence="1">
    <location>
        <begin position="183"/>
        <end position="253"/>
    </location>
</feature>
<accession>A0A8J2SIA6</accession>
<name>A0A8J2SIA6_9STRA</name>
<organism evidence="2 3">
    <name type="scientific">Pelagomonas calceolata</name>
    <dbReference type="NCBI Taxonomy" id="35677"/>
    <lineage>
        <taxon>Eukaryota</taxon>
        <taxon>Sar</taxon>
        <taxon>Stramenopiles</taxon>
        <taxon>Ochrophyta</taxon>
        <taxon>Pelagophyceae</taxon>
        <taxon>Pelagomonadales</taxon>
        <taxon>Pelagomonadaceae</taxon>
        <taxon>Pelagomonas</taxon>
    </lineage>
</organism>
<dbReference type="AlphaFoldDB" id="A0A8J2SIA6"/>
<evidence type="ECO:0000313" key="2">
    <source>
        <dbReference type="EMBL" id="CAH0368474.1"/>
    </source>
</evidence>
<proteinExistence type="predicted"/>
<feature type="compositionally biased region" description="Low complexity" evidence="1">
    <location>
        <begin position="206"/>
        <end position="221"/>
    </location>
</feature>
<reference evidence="2" key="1">
    <citation type="submission" date="2021-11" db="EMBL/GenBank/DDBJ databases">
        <authorList>
            <consortium name="Genoscope - CEA"/>
            <person name="William W."/>
        </authorList>
    </citation>
    <scope>NUCLEOTIDE SEQUENCE</scope>
</reference>